<dbReference type="SUPFAM" id="SSF53098">
    <property type="entry name" value="Ribonuclease H-like"/>
    <property type="match status" value="1"/>
</dbReference>
<dbReference type="PANTHER" id="PTHR37984">
    <property type="entry name" value="PROTEIN CBG26694"/>
    <property type="match status" value="1"/>
</dbReference>
<accession>A0A941IF52</accession>
<dbReference type="InterPro" id="IPR012337">
    <property type="entry name" value="RNaseH-like_sf"/>
</dbReference>
<evidence type="ECO:0000313" key="3">
    <source>
        <dbReference type="Proteomes" id="UP000678545"/>
    </source>
</evidence>
<dbReference type="EMBL" id="JAGSPJ010000040">
    <property type="protein sequence ID" value="MBR7801843.1"/>
    <property type="molecule type" value="Genomic_DNA"/>
</dbReference>
<evidence type="ECO:0000259" key="1">
    <source>
        <dbReference type="PROSITE" id="PS50994"/>
    </source>
</evidence>
<dbReference type="PROSITE" id="PS50994">
    <property type="entry name" value="INTEGRASE"/>
    <property type="match status" value="1"/>
</dbReference>
<dbReference type="GO" id="GO:0015074">
    <property type="term" value="P:DNA integration"/>
    <property type="evidence" value="ECO:0007669"/>
    <property type="project" value="InterPro"/>
</dbReference>
<dbReference type="InterPro" id="IPR050951">
    <property type="entry name" value="Retrovirus_Pol_polyprotein"/>
</dbReference>
<proteinExistence type="predicted"/>
<organism evidence="2 3">
    <name type="scientific">Undibacterium fentianense</name>
    <dbReference type="NCBI Taxonomy" id="2828728"/>
    <lineage>
        <taxon>Bacteria</taxon>
        <taxon>Pseudomonadati</taxon>
        <taxon>Pseudomonadota</taxon>
        <taxon>Betaproteobacteria</taxon>
        <taxon>Burkholderiales</taxon>
        <taxon>Oxalobacteraceae</taxon>
        <taxon>Undibacterium</taxon>
    </lineage>
</organism>
<evidence type="ECO:0000313" key="2">
    <source>
        <dbReference type="EMBL" id="MBR7801843.1"/>
    </source>
</evidence>
<dbReference type="GO" id="GO:0003676">
    <property type="term" value="F:nucleic acid binding"/>
    <property type="evidence" value="ECO:0007669"/>
    <property type="project" value="InterPro"/>
</dbReference>
<dbReference type="InterPro" id="IPR036397">
    <property type="entry name" value="RNaseH_sf"/>
</dbReference>
<feature type="domain" description="Integrase catalytic" evidence="1">
    <location>
        <begin position="1"/>
        <end position="94"/>
    </location>
</feature>
<dbReference type="AlphaFoldDB" id="A0A941IF52"/>
<dbReference type="InterPro" id="IPR001584">
    <property type="entry name" value="Integrase_cat-core"/>
</dbReference>
<dbReference type="Gene3D" id="3.30.420.10">
    <property type="entry name" value="Ribonuclease H-like superfamily/Ribonuclease H"/>
    <property type="match status" value="1"/>
</dbReference>
<dbReference type="Proteomes" id="UP000678545">
    <property type="component" value="Unassembled WGS sequence"/>
</dbReference>
<keyword evidence="3" id="KW-1185">Reference proteome</keyword>
<feature type="non-terminal residue" evidence="2">
    <location>
        <position position="94"/>
    </location>
</feature>
<gene>
    <name evidence="2" type="ORF">KDM90_17680</name>
</gene>
<comment type="caution">
    <text evidence="2">The sequence shown here is derived from an EMBL/GenBank/DDBJ whole genome shotgun (WGS) entry which is preliminary data.</text>
</comment>
<dbReference type="PANTHER" id="PTHR37984:SF5">
    <property type="entry name" value="PROTEIN NYNRIN-LIKE"/>
    <property type="match status" value="1"/>
</dbReference>
<sequence>GPPDSVLTDNGPQFASLFFQGVCDLMGIKNLFTTTYHPQTNGQVERFNRTLVDMLRHYVEEHQEDWDELLAVLTLAYNSRVHRTTGVAPLDFVT</sequence>
<protein>
    <submittedName>
        <fullName evidence="2">Transposase</fullName>
    </submittedName>
</protein>
<feature type="non-terminal residue" evidence="2">
    <location>
        <position position="1"/>
    </location>
</feature>
<reference evidence="2" key="1">
    <citation type="submission" date="2021-04" db="EMBL/GenBank/DDBJ databases">
        <title>novel species isolated from subtropical streams in China.</title>
        <authorList>
            <person name="Lu H."/>
        </authorList>
    </citation>
    <scope>NUCLEOTIDE SEQUENCE</scope>
    <source>
        <strain evidence="2">FT137W</strain>
    </source>
</reference>
<name>A0A941IF52_9BURK</name>